<dbReference type="Gramene" id="Os02t0788700-00">
    <property type="protein sequence ID" value="Os02t0788700-00"/>
    <property type="gene ID" value="Os02g0788700"/>
</dbReference>
<gene>
    <name evidence="3" type="ordered locus">Os02g0788700</name>
    <name evidence="3" type="ORF">OSNPB_020788700</name>
</gene>
<dbReference type="EMBL" id="AP014958">
    <property type="protein sequence ID" value="BAS81297.1"/>
    <property type="molecule type" value="Genomic_DNA"/>
</dbReference>
<feature type="region of interest" description="Disordered" evidence="1">
    <location>
        <begin position="39"/>
        <end position="73"/>
    </location>
</feature>
<protein>
    <submittedName>
        <fullName evidence="3">Os02g0788700 protein</fullName>
    </submittedName>
</protein>
<feature type="region of interest" description="Disordered" evidence="1">
    <location>
        <begin position="99"/>
        <end position="122"/>
    </location>
</feature>
<accession>A0A0N7KG83</accession>
<feature type="compositionally biased region" description="Low complexity" evidence="1">
    <location>
        <begin position="61"/>
        <end position="73"/>
    </location>
</feature>
<reference evidence="3 4" key="2">
    <citation type="journal article" date="2013" name="Plant Cell Physiol.">
        <title>Rice Annotation Project Database (RAP-DB): an integrative and interactive database for rice genomics.</title>
        <authorList>
            <person name="Sakai H."/>
            <person name="Lee S.S."/>
            <person name="Tanaka T."/>
            <person name="Numa H."/>
            <person name="Kim J."/>
            <person name="Kawahara Y."/>
            <person name="Wakimoto H."/>
            <person name="Yang C.C."/>
            <person name="Iwamoto M."/>
            <person name="Abe T."/>
            <person name="Yamada Y."/>
            <person name="Muto A."/>
            <person name="Inokuchi H."/>
            <person name="Ikemura T."/>
            <person name="Matsumoto T."/>
            <person name="Sasaki T."/>
            <person name="Itoh T."/>
        </authorList>
    </citation>
    <scope>NUCLEOTIDE SEQUENCE [LARGE SCALE GENOMIC DNA]</scope>
    <source>
        <strain evidence="4">cv. Nipponbare</strain>
    </source>
</reference>
<dbReference type="InParanoid" id="A0A0N7KG83"/>
<dbReference type="Proteomes" id="UP000059680">
    <property type="component" value="Chromosome 2"/>
</dbReference>
<evidence type="ECO:0000313" key="3">
    <source>
        <dbReference type="EMBL" id="BAS81297.1"/>
    </source>
</evidence>
<evidence type="ECO:0000313" key="4">
    <source>
        <dbReference type="Proteomes" id="UP000059680"/>
    </source>
</evidence>
<evidence type="ECO:0000256" key="2">
    <source>
        <dbReference type="SAM" id="SignalP"/>
    </source>
</evidence>
<sequence>MRRWCAYARLSAAASALESGGAAWWCWCSVDVGRRSSATAKQRSSARHRSGCGDARPATQASRSSGAGPDSSAAAACSGVVCACRRLDASAAARDSTAAASGVSGGAADGSDATAAAAAVAE</sequence>
<proteinExistence type="predicted"/>
<dbReference type="AlphaFoldDB" id="A0A0N7KG83"/>
<feature type="chain" id="PRO_5006014753" evidence="2">
    <location>
        <begin position="17"/>
        <end position="122"/>
    </location>
</feature>
<keyword evidence="4" id="KW-1185">Reference proteome</keyword>
<reference evidence="3 4" key="3">
    <citation type="journal article" date="2013" name="Rice">
        <title>Improvement of the Oryza sativa Nipponbare reference genome using next generation sequence and optical map data.</title>
        <authorList>
            <person name="Kawahara Y."/>
            <person name="de la Bastide M."/>
            <person name="Hamilton J.P."/>
            <person name="Kanamori H."/>
            <person name="McCombie W.R."/>
            <person name="Ouyang S."/>
            <person name="Schwartz D.C."/>
            <person name="Tanaka T."/>
            <person name="Wu J."/>
            <person name="Zhou S."/>
            <person name="Childs K.L."/>
            <person name="Davidson R.M."/>
            <person name="Lin H."/>
            <person name="Quesada-Ocampo L."/>
            <person name="Vaillancourt B."/>
            <person name="Sakai H."/>
            <person name="Lee S.S."/>
            <person name="Kim J."/>
            <person name="Numa H."/>
            <person name="Itoh T."/>
            <person name="Buell C.R."/>
            <person name="Matsumoto T."/>
        </authorList>
    </citation>
    <scope>NUCLEOTIDE SEQUENCE [LARGE SCALE GENOMIC DNA]</scope>
    <source>
        <strain evidence="4">cv. Nipponbare</strain>
    </source>
</reference>
<organism evidence="3 4">
    <name type="scientific">Oryza sativa subsp. japonica</name>
    <name type="common">Rice</name>
    <dbReference type="NCBI Taxonomy" id="39947"/>
    <lineage>
        <taxon>Eukaryota</taxon>
        <taxon>Viridiplantae</taxon>
        <taxon>Streptophyta</taxon>
        <taxon>Embryophyta</taxon>
        <taxon>Tracheophyta</taxon>
        <taxon>Spermatophyta</taxon>
        <taxon>Magnoliopsida</taxon>
        <taxon>Liliopsida</taxon>
        <taxon>Poales</taxon>
        <taxon>Poaceae</taxon>
        <taxon>BOP clade</taxon>
        <taxon>Oryzoideae</taxon>
        <taxon>Oryzeae</taxon>
        <taxon>Oryzinae</taxon>
        <taxon>Oryza</taxon>
        <taxon>Oryza sativa</taxon>
    </lineage>
</organism>
<dbReference type="PaxDb" id="39947-A0A0N7KG83"/>
<evidence type="ECO:0000256" key="1">
    <source>
        <dbReference type="SAM" id="MobiDB-lite"/>
    </source>
</evidence>
<feature type="signal peptide" evidence="2">
    <location>
        <begin position="1"/>
        <end position="16"/>
    </location>
</feature>
<feature type="compositionally biased region" description="Low complexity" evidence="1">
    <location>
        <begin position="109"/>
        <end position="122"/>
    </location>
</feature>
<name>A0A0N7KG83_ORYSJ</name>
<keyword evidence="2" id="KW-0732">Signal</keyword>
<reference evidence="4" key="1">
    <citation type="journal article" date="2005" name="Nature">
        <title>The map-based sequence of the rice genome.</title>
        <authorList>
            <consortium name="International rice genome sequencing project (IRGSP)"/>
            <person name="Matsumoto T."/>
            <person name="Wu J."/>
            <person name="Kanamori H."/>
            <person name="Katayose Y."/>
            <person name="Fujisawa M."/>
            <person name="Namiki N."/>
            <person name="Mizuno H."/>
            <person name="Yamamoto K."/>
            <person name="Antonio B.A."/>
            <person name="Baba T."/>
            <person name="Sakata K."/>
            <person name="Nagamura Y."/>
            <person name="Aoki H."/>
            <person name="Arikawa K."/>
            <person name="Arita K."/>
            <person name="Bito T."/>
            <person name="Chiden Y."/>
            <person name="Fujitsuka N."/>
            <person name="Fukunaka R."/>
            <person name="Hamada M."/>
            <person name="Harada C."/>
            <person name="Hayashi A."/>
            <person name="Hijishita S."/>
            <person name="Honda M."/>
            <person name="Hosokawa S."/>
            <person name="Ichikawa Y."/>
            <person name="Idonuma A."/>
            <person name="Iijima M."/>
            <person name="Ikeda M."/>
            <person name="Ikeno M."/>
            <person name="Ito K."/>
            <person name="Ito S."/>
            <person name="Ito T."/>
            <person name="Ito Y."/>
            <person name="Ito Y."/>
            <person name="Iwabuchi A."/>
            <person name="Kamiya K."/>
            <person name="Karasawa W."/>
            <person name="Kurita K."/>
            <person name="Katagiri S."/>
            <person name="Kikuta A."/>
            <person name="Kobayashi H."/>
            <person name="Kobayashi N."/>
            <person name="Machita K."/>
            <person name="Maehara T."/>
            <person name="Masukawa M."/>
            <person name="Mizubayashi T."/>
            <person name="Mukai Y."/>
            <person name="Nagasaki H."/>
            <person name="Nagata Y."/>
            <person name="Naito S."/>
            <person name="Nakashima M."/>
            <person name="Nakama Y."/>
            <person name="Nakamichi Y."/>
            <person name="Nakamura M."/>
            <person name="Meguro A."/>
            <person name="Negishi M."/>
            <person name="Ohta I."/>
            <person name="Ohta T."/>
            <person name="Okamoto M."/>
            <person name="Ono N."/>
            <person name="Saji S."/>
            <person name="Sakaguchi M."/>
            <person name="Sakai K."/>
            <person name="Shibata M."/>
            <person name="Shimokawa T."/>
            <person name="Song J."/>
            <person name="Takazaki Y."/>
            <person name="Terasawa K."/>
            <person name="Tsugane M."/>
            <person name="Tsuji K."/>
            <person name="Ueda S."/>
            <person name="Waki K."/>
            <person name="Yamagata H."/>
            <person name="Yamamoto M."/>
            <person name="Yamamoto S."/>
            <person name="Yamane H."/>
            <person name="Yoshiki S."/>
            <person name="Yoshihara R."/>
            <person name="Yukawa K."/>
            <person name="Zhong H."/>
            <person name="Yano M."/>
            <person name="Yuan Q."/>
            <person name="Ouyang S."/>
            <person name="Liu J."/>
            <person name="Jones K.M."/>
            <person name="Gansberger K."/>
            <person name="Moffat K."/>
            <person name="Hill J."/>
            <person name="Bera J."/>
            <person name="Fadrosh D."/>
            <person name="Jin S."/>
            <person name="Johri S."/>
            <person name="Kim M."/>
            <person name="Overton L."/>
            <person name="Reardon M."/>
            <person name="Tsitrin T."/>
            <person name="Vuong H."/>
            <person name="Weaver B."/>
            <person name="Ciecko A."/>
            <person name="Tallon L."/>
            <person name="Jackson J."/>
            <person name="Pai G."/>
            <person name="Aken S.V."/>
            <person name="Utterback T."/>
            <person name="Reidmuller S."/>
            <person name="Feldblyum T."/>
            <person name="Hsiao J."/>
            <person name="Zismann V."/>
            <person name="Iobst S."/>
            <person name="de Vazeille A.R."/>
            <person name="Buell C.R."/>
            <person name="Ying K."/>
            <person name="Li Y."/>
            <person name="Lu T."/>
            <person name="Huang Y."/>
            <person name="Zhao Q."/>
            <person name="Feng Q."/>
            <person name="Zhang L."/>
            <person name="Zhu J."/>
            <person name="Weng Q."/>
            <person name="Mu J."/>
            <person name="Lu Y."/>
            <person name="Fan D."/>
            <person name="Liu Y."/>
            <person name="Guan J."/>
            <person name="Zhang Y."/>
            <person name="Yu S."/>
            <person name="Liu X."/>
            <person name="Zhang Y."/>
            <person name="Hong G."/>
            <person name="Han B."/>
            <person name="Choisne N."/>
            <person name="Demange N."/>
            <person name="Orjeda G."/>
            <person name="Samain S."/>
            <person name="Cattolico L."/>
            <person name="Pelletier E."/>
            <person name="Couloux A."/>
            <person name="Segurens B."/>
            <person name="Wincker P."/>
            <person name="D'Hont A."/>
            <person name="Scarpelli C."/>
            <person name="Weissenbach J."/>
            <person name="Salanoubat M."/>
            <person name="Quetier F."/>
            <person name="Yu Y."/>
            <person name="Kim H.R."/>
            <person name="Rambo T."/>
            <person name="Currie J."/>
            <person name="Collura K."/>
            <person name="Luo M."/>
            <person name="Yang T."/>
            <person name="Ammiraju J.S.S."/>
            <person name="Engler F."/>
            <person name="Soderlund C."/>
            <person name="Wing R.A."/>
            <person name="Palmer L.E."/>
            <person name="de la Bastide M."/>
            <person name="Spiegel L."/>
            <person name="Nascimento L."/>
            <person name="Zutavern T."/>
            <person name="O'Shaughnessy A."/>
            <person name="Dike S."/>
            <person name="Dedhia N."/>
            <person name="Preston R."/>
            <person name="Balija V."/>
            <person name="McCombie W.R."/>
            <person name="Chow T."/>
            <person name="Chen H."/>
            <person name="Chung M."/>
            <person name="Chen C."/>
            <person name="Shaw J."/>
            <person name="Wu H."/>
            <person name="Hsiao K."/>
            <person name="Chao Y."/>
            <person name="Chu M."/>
            <person name="Cheng C."/>
            <person name="Hour A."/>
            <person name="Lee P."/>
            <person name="Lin S."/>
            <person name="Lin Y."/>
            <person name="Liou J."/>
            <person name="Liu S."/>
            <person name="Hsing Y."/>
            <person name="Raghuvanshi S."/>
            <person name="Mohanty A."/>
            <person name="Bharti A.K."/>
            <person name="Gaur A."/>
            <person name="Gupta V."/>
            <person name="Kumar D."/>
            <person name="Ravi V."/>
            <person name="Vij S."/>
            <person name="Kapur A."/>
            <person name="Khurana P."/>
            <person name="Khurana P."/>
            <person name="Khurana J.P."/>
            <person name="Tyagi A.K."/>
            <person name="Gaikwad K."/>
            <person name="Singh A."/>
            <person name="Dalal V."/>
            <person name="Srivastava S."/>
            <person name="Dixit A."/>
            <person name="Pal A.K."/>
            <person name="Ghazi I.A."/>
            <person name="Yadav M."/>
            <person name="Pandit A."/>
            <person name="Bhargava A."/>
            <person name="Sureshbabu K."/>
            <person name="Batra K."/>
            <person name="Sharma T.R."/>
            <person name="Mohapatra T."/>
            <person name="Singh N.K."/>
            <person name="Messing J."/>
            <person name="Nelson A.B."/>
            <person name="Fuks G."/>
            <person name="Kavchok S."/>
            <person name="Keizer G."/>
            <person name="Linton E."/>
            <person name="Llaca V."/>
            <person name="Song R."/>
            <person name="Tanyolac B."/>
            <person name="Young S."/>
            <person name="Ho-Il K."/>
            <person name="Hahn J.H."/>
            <person name="Sangsakoo G."/>
            <person name="Vanavichit A."/>
            <person name="de Mattos Luiz.A.T."/>
            <person name="Zimmer P.D."/>
            <person name="Malone G."/>
            <person name="Dellagostin O."/>
            <person name="de Oliveira A.C."/>
            <person name="Bevan M."/>
            <person name="Bancroft I."/>
            <person name="Minx P."/>
            <person name="Cordum H."/>
            <person name="Wilson R."/>
            <person name="Cheng Z."/>
            <person name="Jin W."/>
            <person name="Jiang J."/>
            <person name="Leong S.A."/>
            <person name="Iwama H."/>
            <person name="Gojobori T."/>
            <person name="Itoh T."/>
            <person name="Niimura Y."/>
            <person name="Fujii Y."/>
            <person name="Habara T."/>
            <person name="Sakai H."/>
            <person name="Sato Y."/>
            <person name="Wilson G."/>
            <person name="Kumar K."/>
            <person name="McCouch S."/>
            <person name="Juretic N."/>
            <person name="Hoen D."/>
            <person name="Wright S."/>
            <person name="Bruskiewich R."/>
            <person name="Bureau T."/>
            <person name="Miyao A."/>
            <person name="Hirochika H."/>
            <person name="Nishikawa T."/>
            <person name="Kadowaki K."/>
            <person name="Sugiura M."/>
            <person name="Burr B."/>
            <person name="Sasaki T."/>
        </authorList>
    </citation>
    <scope>NUCLEOTIDE SEQUENCE [LARGE SCALE GENOMIC DNA]</scope>
    <source>
        <strain evidence="4">cv. Nipponbare</strain>
    </source>
</reference>